<accession>Q8V5K7</accession>
<evidence type="ECO:0000256" key="7">
    <source>
        <dbReference type="ARBA" id="ARBA00022921"/>
    </source>
</evidence>
<dbReference type="HAMAP" id="MF_04059">
    <property type="entry name" value="ADV_PRO"/>
    <property type="match status" value="1"/>
</dbReference>
<evidence type="ECO:0000256" key="3">
    <source>
        <dbReference type="ARBA" id="ARBA00022801"/>
    </source>
</evidence>
<keyword evidence="4 10" id="KW-0788">Thiol protease</keyword>
<feature type="disulfide bond" description="Interchain (with C-10 in cleaved protease cofactor pVI-C)" evidence="10">
    <location>
        <position position="104"/>
    </location>
</feature>
<feature type="active site" evidence="10 12">
    <location>
        <position position="72"/>
    </location>
</feature>
<reference evidence="13" key="1">
    <citation type="submission" date="2001-01" db="EMBL/GenBank/DDBJ databases">
        <title>Molecular phylogeny of possum adenovirus: a new atadenovirus.</title>
        <authorList>
            <person name="Thomson D.M."/>
            <person name="Harrach B."/>
            <person name="Meers J."/>
        </authorList>
    </citation>
    <scope>NUCLEOTIDE SEQUENCE</scope>
</reference>
<dbReference type="GO" id="GO:0003677">
    <property type="term" value="F:DNA binding"/>
    <property type="evidence" value="ECO:0007669"/>
    <property type="project" value="UniProtKB-UniRule"/>
</dbReference>
<evidence type="ECO:0000256" key="8">
    <source>
        <dbReference type="ARBA" id="ARBA00023125"/>
    </source>
</evidence>
<keyword evidence="2 10" id="KW-0645">Protease</keyword>
<comment type="miscellaneous">
    <text evidence="10">All late proteins expressed from the major late promoter are produced by alternative splicing and alternative polyadenylation of the same gene giving rise to non-overlapping ORFs. A leader sequence is present in the N-terminus of all these mRNAs and is recognized by the viral shutoff protein to provide expression although conventional translation via ribosome scanning from the cap has been shut off in the host cell.</text>
</comment>
<dbReference type="GO" id="GO:0044423">
    <property type="term" value="C:virion component"/>
    <property type="evidence" value="ECO:0007669"/>
    <property type="project" value="UniProtKB-UniRule"/>
</dbReference>
<comment type="subcellular location">
    <subcellularLocation>
        <location evidence="10">Virion</location>
    </subcellularLocation>
    <subcellularLocation>
        <location evidence="10">Host nucleus</location>
    </subcellularLocation>
    <text evidence="10">Present in about 10 copies per virion.</text>
</comment>
<evidence type="ECO:0000256" key="5">
    <source>
        <dbReference type="ARBA" id="ARBA00022813"/>
    </source>
</evidence>
<dbReference type="SUPFAM" id="SSF54001">
    <property type="entry name" value="Cysteine proteinases"/>
    <property type="match status" value="1"/>
</dbReference>
<dbReference type="PRINTS" id="PR00703">
    <property type="entry name" value="ADVENDOPTASE"/>
</dbReference>
<evidence type="ECO:0000256" key="9">
    <source>
        <dbReference type="ARBA" id="ARBA00023157"/>
    </source>
</evidence>
<organism evidence="13">
    <name type="scientific">Possum adenovirus 1</name>
    <dbReference type="NCBI Taxonomy" id="150098"/>
    <lineage>
        <taxon>Viruses</taxon>
        <taxon>Varidnaviria</taxon>
        <taxon>Bamfordvirae</taxon>
        <taxon>Preplasmiviricota</taxon>
        <taxon>Polisuviricotina</taxon>
        <taxon>Pharingeaviricetes</taxon>
        <taxon>Rowavirales</taxon>
        <taxon>Adenoviridae</taxon>
        <taxon>Barthadenovirus</taxon>
        <taxon>Barthadenovirus vulpeculae</taxon>
        <taxon>Possum atadenovirus A</taxon>
    </lineage>
</organism>
<sequence length="202" mass="23105">MSGTSEHELKSLIASLGVSSGFLGTFDCRFPGFIQKEKFQTAIVNTGPREKGGIHWIALAWNPLNFKMYLFDPLGWKEKQLAKYYGFSYRNMIARSALNTPDRCVTLVRNEEAVQCTCSGACGLFCVFFIYCFNKYKCDPFNNPLFQRFQGSYPCIKPASPALLHENQNILYNFLNSKSDYFNKNQHQFVTETKIGLIKTHN</sequence>
<evidence type="ECO:0000256" key="6">
    <source>
        <dbReference type="ARBA" id="ARBA00022844"/>
    </source>
</evidence>
<keyword evidence="1 10" id="KW-1048">Host nucleus</keyword>
<evidence type="ECO:0000256" key="11">
    <source>
        <dbReference type="PIRNR" id="PIRNR001218"/>
    </source>
</evidence>
<feature type="active site" evidence="10 12">
    <location>
        <position position="55"/>
    </location>
</feature>
<dbReference type="MEROPS" id="C05.001"/>
<dbReference type="GO" id="GO:0004197">
    <property type="term" value="F:cysteine-type endopeptidase activity"/>
    <property type="evidence" value="ECO:0007669"/>
    <property type="project" value="UniProtKB-UniRule"/>
</dbReference>
<comment type="activity regulation">
    <text evidence="10">Requires DNA and protease cofactor for maximal activation. Inside nascent virions, becomes partially activated by binding to the viral DNA, allowing it to cleave the cofactor that binds to the protease and fully activates it. Actin, like the viral protease cofactor, seems to act as a cofactor in the cleavage of cytokeratin 18 and of actin itself.</text>
</comment>
<evidence type="ECO:0000256" key="1">
    <source>
        <dbReference type="ARBA" id="ARBA00022562"/>
    </source>
</evidence>
<keyword evidence="8 10" id="KW-0238">DNA-binding</keyword>
<proteinExistence type="evidence at transcript level"/>
<comment type="subunit">
    <text evidence="10">Interacts with protease cofactor pVI-C; this interaction is necessary for protease activation.</text>
</comment>
<gene>
    <name evidence="10" type="primary">L3</name>
</gene>
<dbReference type="GO" id="GO:0006508">
    <property type="term" value="P:proteolysis"/>
    <property type="evidence" value="ECO:0007669"/>
    <property type="project" value="UniProtKB-KW"/>
</dbReference>
<keyword evidence="9 10" id="KW-1015">Disulfide bond</keyword>
<feature type="site" description="Cleavage; by autolysis" evidence="10">
    <location>
        <begin position="52"/>
        <end position="53"/>
    </location>
</feature>
<evidence type="ECO:0000256" key="12">
    <source>
        <dbReference type="PIRSR" id="PIRSR001218-1"/>
    </source>
</evidence>
<keyword evidence="3 10" id="KW-0378">Hydrolase</keyword>
<evidence type="ECO:0000256" key="10">
    <source>
        <dbReference type="HAMAP-Rule" id="MF_04059"/>
    </source>
</evidence>
<comment type="catalytic activity">
    <reaction evidence="10 11">
        <text>Cleaves proteins of the adenovirus and its host cell at two consensus sites: -Yaa-Xaa-Gly-Gly-|-Xaa- and -Yaa-Xaa-Gly-Xaa-|-Gly- (in which Yaa is Met, Ile or Leu, and Xaa is any amino acid).</text>
        <dbReference type="EC" id="3.4.22.39"/>
    </reaction>
</comment>
<evidence type="ECO:0000256" key="2">
    <source>
        <dbReference type="ARBA" id="ARBA00022670"/>
    </source>
</evidence>
<keyword evidence="5 10" id="KW-0068">Autocatalytic cleavage</keyword>
<keyword evidence="7 10" id="KW-0426">Late protein</keyword>
<dbReference type="EC" id="3.4.22.39" evidence="10"/>
<comment type="function">
    <text evidence="10">Cleaves viral precursor proteins (pTP, pIIIa, pVI, pVII, pVIII, and pX) inside newly assembled particles giving rise to mature virions. Protease complexed to its cofactor slides along the viral DNA to specifically locate and cleave the viral precursors. Mature virions have a weakened organization compared to the unmature virions, thereby facilitating subsequent uncoating. Without maturation, the particle lacks infectivity and is unable to uncoat. Late in adenovirus infection, in the cytoplasm, may participate in the cytoskeleton destruction. Cleaves host cell cytoskeletal keratins K7 and K18.</text>
</comment>
<dbReference type="GO" id="GO:0042025">
    <property type="term" value="C:host cell nucleus"/>
    <property type="evidence" value="ECO:0007669"/>
    <property type="project" value="UniProtKB-SubCell"/>
</dbReference>
<feature type="active site" evidence="10 12">
    <location>
        <position position="122"/>
    </location>
</feature>
<dbReference type="EMBL" id="AF338823">
    <property type="protein sequence ID" value="AAL73248.1"/>
    <property type="molecule type" value="Genomic_DNA"/>
</dbReference>
<dbReference type="InterPro" id="IPR038765">
    <property type="entry name" value="Papain-like_cys_pep_sf"/>
</dbReference>
<evidence type="ECO:0000313" key="13">
    <source>
        <dbReference type="EMBL" id="AAL73248.1"/>
    </source>
</evidence>
<comment type="similarity">
    <text evidence="10 11">Belongs to the peptidase C5 family.</text>
</comment>
<comment type="induction">
    <text evidence="10">Expressed in the late phase of the viral replicative cycle.</text>
</comment>
<evidence type="ECO:0000256" key="4">
    <source>
        <dbReference type="ARBA" id="ARBA00022807"/>
    </source>
</evidence>
<dbReference type="InterPro" id="IPR000855">
    <property type="entry name" value="Peptidase_C5"/>
</dbReference>
<dbReference type="Gene3D" id="3.40.395.10">
    <property type="entry name" value="Adenoviral Proteinase, Chain A"/>
    <property type="match status" value="1"/>
</dbReference>
<name>Q8V5K7_9ADEN</name>
<dbReference type="Pfam" id="PF00770">
    <property type="entry name" value="Peptidase_C5"/>
    <property type="match status" value="1"/>
</dbReference>
<keyword evidence="6 10" id="KW-0946">Virion</keyword>
<protein>
    <recommendedName>
        <fullName evidence="10">Protease</fullName>
        <ecNumber evidence="10">3.4.22.39</ecNumber>
    </recommendedName>
    <alternativeName>
        <fullName evidence="10">Adenain</fullName>
    </alternativeName>
    <alternativeName>
        <fullName evidence="10">Adenovirus protease</fullName>
        <shortName evidence="10">AVP</shortName>
    </alternativeName>
    <alternativeName>
        <fullName evidence="10">Adenovirus proteinase</fullName>
    </alternativeName>
    <alternativeName>
        <fullName evidence="10">Endoprotease</fullName>
    </alternativeName>
</protein>
<dbReference type="PIRSF" id="PIRSF001218">
    <property type="entry name" value="Protease_ADV"/>
    <property type="match status" value="1"/>
</dbReference>